<evidence type="ECO:0008006" key="3">
    <source>
        <dbReference type="Google" id="ProtNLM"/>
    </source>
</evidence>
<protein>
    <recommendedName>
        <fullName evidence="3">Type IX secretion system membrane protein PorP/SprF</fullName>
    </recommendedName>
</protein>
<sequence length="294" mass="31555">MNSTINGKSIFKFLSTIYIIAQFSNISFAQNPFETALKLKMDSLVSSPGTEYAQPTFMPNNSIQSIMTPSGWGGNGAYFFAVIGGVYPALYTQKADMIGAVGASIGSSEKHVNFSASINIARLSEFKDFSANFILSRQIGGGSSLSLGALQLFSDPKVSDSPDGSYYIAFSHSSQKMAPKTQGYSPLTYTIGVGNGRFLLKSPYDVLAGKGKYGTAIFGNVSYEVFKDINVNLEWSGTNLGISTGFRPFPNNITVGLGIYNLTGYSGDKPSMIGSIGFPYSLKKLKNSTNNNIF</sequence>
<name>A0ABU7H0G9_9SPHI</name>
<dbReference type="Proteomes" id="UP001337681">
    <property type="component" value="Unassembled WGS sequence"/>
</dbReference>
<dbReference type="EMBL" id="JAZDQU010000001">
    <property type="protein sequence ID" value="MEE1884812.1"/>
    <property type="molecule type" value="Genomic_DNA"/>
</dbReference>
<dbReference type="RefSeq" id="WP_330145722.1">
    <property type="nucleotide sequence ID" value="NZ_JAZDQU010000001.1"/>
</dbReference>
<gene>
    <name evidence="1" type="ORF">VRU49_05185</name>
</gene>
<evidence type="ECO:0000313" key="2">
    <source>
        <dbReference type="Proteomes" id="UP001337681"/>
    </source>
</evidence>
<accession>A0ABU7H0G9</accession>
<organism evidence="1 2">
    <name type="scientific">Pedobacter flavus</name>
    <dbReference type="NCBI Taxonomy" id="3113906"/>
    <lineage>
        <taxon>Bacteria</taxon>
        <taxon>Pseudomonadati</taxon>
        <taxon>Bacteroidota</taxon>
        <taxon>Sphingobacteriia</taxon>
        <taxon>Sphingobacteriales</taxon>
        <taxon>Sphingobacteriaceae</taxon>
        <taxon>Pedobacter</taxon>
    </lineage>
</organism>
<keyword evidence="2" id="KW-1185">Reference proteome</keyword>
<proteinExistence type="predicted"/>
<comment type="caution">
    <text evidence="1">The sequence shown here is derived from an EMBL/GenBank/DDBJ whole genome shotgun (WGS) entry which is preliminary data.</text>
</comment>
<evidence type="ECO:0000313" key="1">
    <source>
        <dbReference type="EMBL" id="MEE1884812.1"/>
    </source>
</evidence>
<reference evidence="1 2" key="1">
    <citation type="submission" date="2024-01" db="EMBL/GenBank/DDBJ databases">
        <title>Pedobacter sp. nov., isolated from oil-contaminated soil.</title>
        <authorList>
            <person name="Le N.T.T."/>
        </authorList>
    </citation>
    <scope>NUCLEOTIDE SEQUENCE [LARGE SCALE GENOMIC DNA]</scope>
    <source>
        <strain evidence="1 2">VNH31</strain>
    </source>
</reference>